<dbReference type="GO" id="GO:0000030">
    <property type="term" value="F:mannosyltransferase activity"/>
    <property type="evidence" value="ECO:0007669"/>
    <property type="project" value="TreeGrafter"/>
</dbReference>
<accession>A0A9P8LA82</accession>
<keyword evidence="1" id="KW-1133">Transmembrane helix</keyword>
<dbReference type="PANTHER" id="PTHR28022">
    <property type="entry name" value="GPI MANNOSYLTRANSFERASE 2 SUBUNIT PGA1"/>
    <property type="match status" value="1"/>
</dbReference>
<name>A0A9P8LA82_9PEZI</name>
<feature type="transmembrane region" description="Helical" evidence="1">
    <location>
        <begin position="201"/>
        <end position="222"/>
    </location>
</feature>
<evidence type="ECO:0000313" key="3">
    <source>
        <dbReference type="EMBL" id="KAH0558340.1"/>
    </source>
</evidence>
<dbReference type="Proteomes" id="UP000750711">
    <property type="component" value="Unassembled WGS sequence"/>
</dbReference>
<keyword evidence="2" id="KW-0732">Signal</keyword>
<keyword evidence="4" id="KW-1185">Reference proteome</keyword>
<feature type="chain" id="PRO_5040427458" description="GPI transamidase component PIG-T" evidence="2">
    <location>
        <begin position="21"/>
        <end position="239"/>
    </location>
</feature>
<organism evidence="3 4">
    <name type="scientific">Trichoglossum hirsutum</name>
    <dbReference type="NCBI Taxonomy" id="265104"/>
    <lineage>
        <taxon>Eukaryota</taxon>
        <taxon>Fungi</taxon>
        <taxon>Dikarya</taxon>
        <taxon>Ascomycota</taxon>
        <taxon>Pezizomycotina</taxon>
        <taxon>Geoglossomycetes</taxon>
        <taxon>Geoglossales</taxon>
        <taxon>Geoglossaceae</taxon>
        <taxon>Trichoglossum</taxon>
    </lineage>
</organism>
<evidence type="ECO:0000313" key="4">
    <source>
        <dbReference type="Proteomes" id="UP000750711"/>
    </source>
</evidence>
<evidence type="ECO:0000256" key="2">
    <source>
        <dbReference type="SAM" id="SignalP"/>
    </source>
</evidence>
<protein>
    <recommendedName>
        <fullName evidence="5">GPI transamidase component PIG-T</fullName>
    </recommendedName>
</protein>
<reference evidence="3" key="1">
    <citation type="submission" date="2021-03" db="EMBL/GenBank/DDBJ databases">
        <title>Comparative genomics and phylogenomic investigation of the class Geoglossomycetes provide insights into ecological specialization and systematics.</title>
        <authorList>
            <person name="Melie T."/>
            <person name="Pirro S."/>
            <person name="Miller A.N."/>
            <person name="Quandt A."/>
        </authorList>
    </citation>
    <scope>NUCLEOTIDE SEQUENCE</scope>
    <source>
        <strain evidence="3">CAQ_001_2017</strain>
    </source>
</reference>
<evidence type="ECO:0000256" key="1">
    <source>
        <dbReference type="SAM" id="Phobius"/>
    </source>
</evidence>
<keyword evidence="1" id="KW-0812">Transmembrane</keyword>
<sequence length="239" mass="26153">MIVAIAILAALLLWAAGSRANVEKAIFLGPSSTLIPQEHPSLDHLHLASLSPRSPHLRTKLHAAPPRGGAAAKGEVAWFLLDGLRAGQRYELRICWPATLYPHTLPAVFESSDLITSLASFSESRQTLPRAAEAVEPAPRRAVEPELGTVPSSILFLQVFAAADYFTSDVSLMQAAPPVDVDIILDPYLFNIFPRSLLPTAVYIAILAVVAWFLSDLVWHYLNHLAQAEEPAKKRKKEL</sequence>
<dbReference type="InterPro" id="IPR019433">
    <property type="entry name" value="GPI_ManTrfase_II_coact_Pga1"/>
</dbReference>
<dbReference type="GO" id="GO:0031501">
    <property type="term" value="C:mannosyltransferase complex"/>
    <property type="evidence" value="ECO:0007669"/>
    <property type="project" value="TreeGrafter"/>
</dbReference>
<dbReference type="AlphaFoldDB" id="A0A9P8LA82"/>
<dbReference type="GO" id="GO:0006506">
    <property type="term" value="P:GPI anchor biosynthetic process"/>
    <property type="evidence" value="ECO:0007669"/>
    <property type="project" value="TreeGrafter"/>
</dbReference>
<keyword evidence="1" id="KW-0472">Membrane</keyword>
<proteinExistence type="predicted"/>
<dbReference type="GO" id="GO:0005789">
    <property type="term" value="C:endoplasmic reticulum membrane"/>
    <property type="evidence" value="ECO:0007669"/>
    <property type="project" value="TreeGrafter"/>
</dbReference>
<comment type="caution">
    <text evidence="3">The sequence shown here is derived from an EMBL/GenBank/DDBJ whole genome shotgun (WGS) entry which is preliminary data.</text>
</comment>
<evidence type="ECO:0008006" key="5">
    <source>
        <dbReference type="Google" id="ProtNLM"/>
    </source>
</evidence>
<dbReference type="PANTHER" id="PTHR28022:SF1">
    <property type="entry name" value="GPI MANNOSYLTRANSFERASE 2 SUBUNIT PGA1"/>
    <property type="match status" value="1"/>
</dbReference>
<feature type="signal peptide" evidence="2">
    <location>
        <begin position="1"/>
        <end position="20"/>
    </location>
</feature>
<gene>
    <name evidence="3" type="ORF">GP486_005003</name>
</gene>
<dbReference type="EMBL" id="JAGHQM010000877">
    <property type="protein sequence ID" value="KAH0558340.1"/>
    <property type="molecule type" value="Genomic_DNA"/>
</dbReference>